<feature type="domain" description="Cyclin-like" evidence="8">
    <location>
        <begin position="240"/>
        <end position="324"/>
    </location>
</feature>
<dbReference type="InterPro" id="IPR006671">
    <property type="entry name" value="Cyclin_N"/>
</dbReference>
<protein>
    <recommendedName>
        <fullName evidence="12">Cyclin A</fullName>
    </recommendedName>
</protein>
<evidence type="ECO:0000256" key="2">
    <source>
        <dbReference type="ARBA" id="ARBA00022618"/>
    </source>
</evidence>
<evidence type="ECO:0000256" key="6">
    <source>
        <dbReference type="RuleBase" id="RU000383"/>
    </source>
</evidence>
<evidence type="ECO:0000313" key="10">
    <source>
        <dbReference type="EMBL" id="KAK7604904.1"/>
    </source>
</evidence>
<dbReference type="InterPro" id="IPR039361">
    <property type="entry name" value="Cyclin"/>
</dbReference>
<dbReference type="FunFam" id="1.10.472.10:FF:000001">
    <property type="entry name" value="G2/mitotic-specific cyclin"/>
    <property type="match status" value="1"/>
</dbReference>
<dbReference type="InterPro" id="IPR048258">
    <property type="entry name" value="Cyclins_cyclin-box"/>
</dbReference>
<dbReference type="InterPro" id="IPR036915">
    <property type="entry name" value="Cyclin-like_sf"/>
</dbReference>
<dbReference type="Pfam" id="PF00134">
    <property type="entry name" value="Cyclin_N"/>
    <property type="match status" value="1"/>
</dbReference>
<evidence type="ECO:0000256" key="4">
    <source>
        <dbReference type="ARBA" id="ARBA00023127"/>
    </source>
</evidence>
<dbReference type="EMBL" id="JBBCAQ010000003">
    <property type="protein sequence ID" value="KAK7604904.1"/>
    <property type="molecule type" value="Genomic_DNA"/>
</dbReference>
<sequence>MAFVYKDQENHVSNVRKLRSGAVINSKIENPVGKRAVLGVLNADNCKAGASKIKRDALRSTNGNVQTYNGNVQTHNGNVQTHNGNVQPQKLPNTFAVYEDHEDESNKTYETRSRSKTRKESPTKKFKDNLSSILDLPSKLISNELQHRPPLKDVFNASVSSEEDALSGKSYVESPMSIDKTISPIQRPSKSLLKKLYDCDIYSEEILNYLKTIEKLHRPKPNYMRRQPDVTYSMRTILVDWLVEVAEEYKLQPQTLFLAVSFIDRFLSLMSVVRSKLQLLGTAAMFVASKYEEIIPPDVSEFVFITDETYTQKQVLRMEYLILKVLAFDISGPTVITFLHHFSVPCDVPEKVLFLAMYLSELVLLEGDPYLAYHESVIASATLLLSRYCLDHVDVWPESYAKVTGYQIKDLAECINDLNKTHANARNLQQQAVYTKFSANKYQNVAAVTPKPLNVTEFEKQLHMEELKAFSNDFS</sequence>
<feature type="domain" description="Cyclin-like" evidence="8">
    <location>
        <begin position="337"/>
        <end position="420"/>
    </location>
</feature>
<keyword evidence="3" id="KW-0498">Mitosis</keyword>
<dbReference type="InterPro" id="IPR032447">
    <property type="entry name" value="Cyclin-A_N"/>
</dbReference>
<feature type="region of interest" description="Disordered" evidence="7">
    <location>
        <begin position="99"/>
        <end position="125"/>
    </location>
</feature>
<evidence type="ECO:0000256" key="3">
    <source>
        <dbReference type="ARBA" id="ARBA00022776"/>
    </source>
</evidence>
<dbReference type="SMART" id="SM00385">
    <property type="entry name" value="CYCLIN"/>
    <property type="match status" value="2"/>
</dbReference>
<dbReference type="InterPro" id="IPR004367">
    <property type="entry name" value="Cyclin_C-dom"/>
</dbReference>
<dbReference type="GO" id="GO:0044772">
    <property type="term" value="P:mitotic cell cycle phase transition"/>
    <property type="evidence" value="ECO:0007669"/>
    <property type="project" value="InterPro"/>
</dbReference>
<comment type="similarity">
    <text evidence="1">Belongs to the cyclin family. Cyclin AB subfamily.</text>
</comment>
<organism evidence="10 11">
    <name type="scientific">Parthenolecanium corni</name>
    <dbReference type="NCBI Taxonomy" id="536013"/>
    <lineage>
        <taxon>Eukaryota</taxon>
        <taxon>Metazoa</taxon>
        <taxon>Ecdysozoa</taxon>
        <taxon>Arthropoda</taxon>
        <taxon>Hexapoda</taxon>
        <taxon>Insecta</taxon>
        <taxon>Pterygota</taxon>
        <taxon>Neoptera</taxon>
        <taxon>Paraneoptera</taxon>
        <taxon>Hemiptera</taxon>
        <taxon>Sternorrhyncha</taxon>
        <taxon>Coccoidea</taxon>
        <taxon>Coccidae</taxon>
        <taxon>Parthenolecanium</taxon>
    </lineage>
</organism>
<dbReference type="SUPFAM" id="SSF47954">
    <property type="entry name" value="Cyclin-like"/>
    <property type="match status" value="2"/>
</dbReference>
<dbReference type="PANTHER" id="PTHR10177">
    <property type="entry name" value="CYCLINS"/>
    <property type="match status" value="1"/>
</dbReference>
<gene>
    <name evidence="10" type="ORF">V9T40_006090</name>
</gene>
<dbReference type="AlphaFoldDB" id="A0AAN9U2S0"/>
<evidence type="ECO:0000256" key="1">
    <source>
        <dbReference type="ARBA" id="ARBA00006955"/>
    </source>
</evidence>
<dbReference type="InterPro" id="IPR013763">
    <property type="entry name" value="Cyclin-like_dom"/>
</dbReference>
<comment type="caution">
    <text evidence="10">The sequence shown here is derived from an EMBL/GenBank/DDBJ whole genome shotgun (WGS) entry which is preliminary data.</text>
</comment>
<feature type="compositionally biased region" description="Basic and acidic residues" evidence="7">
    <location>
        <begin position="104"/>
        <end position="125"/>
    </location>
</feature>
<dbReference type="CDD" id="cd20504">
    <property type="entry name" value="CYCLIN_CCNA_rpt1"/>
    <property type="match status" value="1"/>
</dbReference>
<proteinExistence type="inferred from homology"/>
<keyword evidence="11" id="KW-1185">Reference proteome</keyword>
<evidence type="ECO:0000313" key="11">
    <source>
        <dbReference type="Proteomes" id="UP001367676"/>
    </source>
</evidence>
<accession>A0AAN9U2S0</accession>
<dbReference type="InterPro" id="IPR046965">
    <property type="entry name" value="Cyclin_A/B-like"/>
</dbReference>
<dbReference type="GO" id="GO:0005634">
    <property type="term" value="C:nucleus"/>
    <property type="evidence" value="ECO:0007669"/>
    <property type="project" value="UniProtKB-ARBA"/>
</dbReference>
<evidence type="ECO:0000259" key="9">
    <source>
        <dbReference type="SMART" id="SM01332"/>
    </source>
</evidence>
<dbReference type="Proteomes" id="UP001367676">
    <property type="component" value="Unassembled WGS sequence"/>
</dbReference>
<evidence type="ECO:0000256" key="5">
    <source>
        <dbReference type="ARBA" id="ARBA00023306"/>
    </source>
</evidence>
<dbReference type="PROSITE" id="PS00292">
    <property type="entry name" value="CYCLINS"/>
    <property type="match status" value="1"/>
</dbReference>
<keyword evidence="5" id="KW-0131">Cell cycle</keyword>
<reference evidence="10 11" key="1">
    <citation type="submission" date="2024-03" db="EMBL/GenBank/DDBJ databases">
        <title>Adaptation during the transition from Ophiocordyceps entomopathogen to insect associate is accompanied by gene loss and intensified selection.</title>
        <authorList>
            <person name="Ward C.M."/>
            <person name="Onetto C.A."/>
            <person name="Borneman A.R."/>
        </authorList>
    </citation>
    <scope>NUCLEOTIDE SEQUENCE [LARGE SCALE GENOMIC DNA]</scope>
    <source>
        <strain evidence="10">AWRI1</strain>
        <tissue evidence="10">Single Adult Female</tissue>
    </source>
</reference>
<dbReference type="GO" id="GO:0051301">
    <property type="term" value="P:cell division"/>
    <property type="evidence" value="ECO:0007669"/>
    <property type="project" value="UniProtKB-KW"/>
</dbReference>
<name>A0AAN9U2S0_9HEMI</name>
<dbReference type="PIRSF" id="PIRSF001771">
    <property type="entry name" value="Cyclin_A_B_D_E"/>
    <property type="match status" value="1"/>
</dbReference>
<evidence type="ECO:0000256" key="7">
    <source>
        <dbReference type="SAM" id="MobiDB-lite"/>
    </source>
</evidence>
<dbReference type="Gene3D" id="1.10.472.10">
    <property type="entry name" value="Cyclin-like"/>
    <property type="match status" value="2"/>
</dbReference>
<keyword evidence="4 6" id="KW-0195">Cyclin</keyword>
<keyword evidence="2" id="KW-0132">Cell division</keyword>
<dbReference type="SMART" id="SM01332">
    <property type="entry name" value="Cyclin_C"/>
    <property type="match status" value="1"/>
</dbReference>
<evidence type="ECO:0000259" key="8">
    <source>
        <dbReference type="SMART" id="SM00385"/>
    </source>
</evidence>
<dbReference type="Pfam" id="PF02984">
    <property type="entry name" value="Cyclin_C"/>
    <property type="match status" value="1"/>
</dbReference>
<feature type="domain" description="Cyclin C-terminal" evidence="9">
    <location>
        <begin position="333"/>
        <end position="451"/>
    </location>
</feature>
<dbReference type="Pfam" id="PF16500">
    <property type="entry name" value="Cyclin_N2"/>
    <property type="match status" value="1"/>
</dbReference>
<dbReference type="GO" id="GO:0016538">
    <property type="term" value="F:cyclin-dependent protein serine/threonine kinase regulator activity"/>
    <property type="evidence" value="ECO:0007669"/>
    <property type="project" value="InterPro"/>
</dbReference>
<evidence type="ECO:0008006" key="12">
    <source>
        <dbReference type="Google" id="ProtNLM"/>
    </source>
</evidence>